<dbReference type="OrthoDB" id="4325529at2759"/>
<dbReference type="GO" id="GO:0000981">
    <property type="term" value="F:DNA-binding transcription factor activity, RNA polymerase II-specific"/>
    <property type="evidence" value="ECO:0007669"/>
    <property type="project" value="TreeGrafter"/>
</dbReference>
<reference evidence="3 4" key="1">
    <citation type="journal article" date="2015" name="Environ. Microbiol.">
        <title>Metagenome sequence of Elaphomyces granulatus from sporocarp tissue reveals Ascomycota ectomycorrhizal fingerprints of genome expansion and a Proteobacteria-rich microbiome.</title>
        <authorList>
            <person name="Quandt C.A."/>
            <person name="Kohler A."/>
            <person name="Hesse C.N."/>
            <person name="Sharpton T.J."/>
            <person name="Martin F."/>
            <person name="Spatafora J.W."/>
        </authorList>
    </citation>
    <scope>NUCLEOTIDE SEQUENCE [LARGE SCALE GENOMIC DNA]</scope>
    <source>
        <strain evidence="3 4">OSC145934</strain>
    </source>
</reference>
<evidence type="ECO:0000256" key="1">
    <source>
        <dbReference type="SAM" id="MobiDB-lite"/>
    </source>
</evidence>
<evidence type="ECO:0000313" key="3">
    <source>
        <dbReference type="EMBL" id="OXV11391.1"/>
    </source>
</evidence>
<evidence type="ECO:0000259" key="2">
    <source>
        <dbReference type="Pfam" id="PF12550"/>
    </source>
</evidence>
<feature type="compositionally biased region" description="Basic and acidic residues" evidence="1">
    <location>
        <begin position="1"/>
        <end position="15"/>
    </location>
</feature>
<evidence type="ECO:0000313" key="4">
    <source>
        <dbReference type="Proteomes" id="UP000243515"/>
    </source>
</evidence>
<protein>
    <recommendedName>
        <fullName evidence="2">Transcription activator GCR1-like domain-containing protein</fullName>
    </recommendedName>
</protein>
<dbReference type="Pfam" id="PF12550">
    <property type="entry name" value="GCR1_C"/>
    <property type="match status" value="1"/>
</dbReference>
<dbReference type="InterPro" id="IPR052146">
    <property type="entry name" value="HOT1"/>
</dbReference>
<comment type="caution">
    <text evidence="3">The sequence shown here is derived from an EMBL/GenBank/DDBJ whole genome shotgun (WGS) entry which is preliminary data.</text>
</comment>
<dbReference type="InterPro" id="IPR022210">
    <property type="entry name" value="TF_GCR1-like"/>
</dbReference>
<dbReference type="EMBL" id="NPHW01002475">
    <property type="protein sequence ID" value="OXV11391.1"/>
    <property type="molecule type" value="Genomic_DNA"/>
</dbReference>
<dbReference type="PANTHER" id="PTHR37784">
    <property type="entry name" value="PROTEIN MSN1"/>
    <property type="match status" value="1"/>
</dbReference>
<accession>A0A232M4Q0</accession>
<dbReference type="Proteomes" id="UP000243515">
    <property type="component" value="Unassembled WGS sequence"/>
</dbReference>
<dbReference type="PANTHER" id="PTHR37784:SF2">
    <property type="entry name" value="HIGH-OSMOLARITY-INDUCED TRANSCRIPTION PROTEIN 1"/>
    <property type="match status" value="1"/>
</dbReference>
<feature type="region of interest" description="Disordered" evidence="1">
    <location>
        <begin position="88"/>
        <end position="150"/>
    </location>
</feature>
<feature type="compositionally biased region" description="Low complexity" evidence="1">
    <location>
        <begin position="122"/>
        <end position="137"/>
    </location>
</feature>
<dbReference type="AlphaFoldDB" id="A0A232M4Q0"/>
<dbReference type="GO" id="GO:0000978">
    <property type="term" value="F:RNA polymerase II cis-regulatory region sequence-specific DNA binding"/>
    <property type="evidence" value="ECO:0007669"/>
    <property type="project" value="TreeGrafter"/>
</dbReference>
<keyword evidence="4" id="KW-1185">Reference proteome</keyword>
<dbReference type="GO" id="GO:0060963">
    <property type="term" value="P:positive regulation of ribosomal protein gene transcription by RNA polymerase II"/>
    <property type="evidence" value="ECO:0007669"/>
    <property type="project" value="TreeGrafter"/>
</dbReference>
<organism evidence="3 4">
    <name type="scientific">Elaphomyces granulatus</name>
    <dbReference type="NCBI Taxonomy" id="519963"/>
    <lineage>
        <taxon>Eukaryota</taxon>
        <taxon>Fungi</taxon>
        <taxon>Dikarya</taxon>
        <taxon>Ascomycota</taxon>
        <taxon>Pezizomycotina</taxon>
        <taxon>Eurotiomycetes</taxon>
        <taxon>Eurotiomycetidae</taxon>
        <taxon>Eurotiales</taxon>
        <taxon>Elaphomycetaceae</taxon>
        <taxon>Elaphomyces</taxon>
    </lineage>
</organism>
<sequence length="254" mass="28112">MVIDTHEHEHDKDAPEDVDAEPEPWEAQLNDLVMAIDHSTNTLLQAFHDMETSLNRRLDSLSSKIDSLLSGRFVLQFQPILEGNLEGAHHAHGAQQQQSSLPTPSPSSSTSIPLQPPPANPPASSTSPSASQLAAVTPQPPPSSASAVSPAALPSYRMNRELRTVRQLWDEWFTGIDGGPSVDQLNQKWGSKWRTDPKENNFYSRRKAIIDEVTRRTVDGDWQAAVAEVDLMREQAGDLSLDKLITKIKNSRKQ</sequence>
<proteinExistence type="predicted"/>
<feature type="region of interest" description="Disordered" evidence="1">
    <location>
        <begin position="1"/>
        <end position="22"/>
    </location>
</feature>
<gene>
    <name evidence="3" type="ORF">Egran_00848</name>
</gene>
<feature type="domain" description="Transcription activator GCR1-like" evidence="2">
    <location>
        <begin position="156"/>
        <end position="230"/>
    </location>
</feature>
<feature type="compositionally biased region" description="Low complexity" evidence="1">
    <location>
        <begin position="93"/>
        <end position="113"/>
    </location>
</feature>
<name>A0A232M4Q0_9EURO</name>